<gene>
    <name evidence="1" type="ORF">ANCCAN_27683</name>
</gene>
<evidence type="ECO:0000313" key="1">
    <source>
        <dbReference type="EMBL" id="RCN26590.1"/>
    </source>
</evidence>
<organism evidence="1 2">
    <name type="scientific">Ancylostoma caninum</name>
    <name type="common">Dog hookworm</name>
    <dbReference type="NCBI Taxonomy" id="29170"/>
    <lineage>
        <taxon>Eukaryota</taxon>
        <taxon>Metazoa</taxon>
        <taxon>Ecdysozoa</taxon>
        <taxon>Nematoda</taxon>
        <taxon>Chromadorea</taxon>
        <taxon>Rhabditida</taxon>
        <taxon>Rhabditina</taxon>
        <taxon>Rhabditomorpha</taxon>
        <taxon>Strongyloidea</taxon>
        <taxon>Ancylostomatidae</taxon>
        <taxon>Ancylostomatinae</taxon>
        <taxon>Ancylostoma</taxon>
    </lineage>
</organism>
<dbReference type="Proteomes" id="UP000252519">
    <property type="component" value="Unassembled WGS sequence"/>
</dbReference>
<protein>
    <submittedName>
        <fullName evidence="1">Uncharacterized protein</fullName>
    </submittedName>
</protein>
<name>A0A368F6I9_ANCCA</name>
<proteinExistence type="predicted"/>
<sequence length="177" mass="19422">MALPAFLRYNGMERGHLSRTAHKASEFQSQSFLNRFWLHEKKLNRLDRGNIYAVIKDKPPSWTPVDLAGQFSLGETRRLLVDWNIVVVVLPGTGQLLGVCKPPNANAWSTVPLASLPQPSPASFVIGIAVDLSRQTSVTLGDGSTRRLPALVALNSDGSLRSFQLSPPSKEYPDCNV</sequence>
<evidence type="ECO:0000313" key="2">
    <source>
        <dbReference type="Proteomes" id="UP000252519"/>
    </source>
</evidence>
<comment type="caution">
    <text evidence="1">The sequence shown here is derived from an EMBL/GenBank/DDBJ whole genome shotgun (WGS) entry which is preliminary data.</text>
</comment>
<keyword evidence="2" id="KW-1185">Reference proteome</keyword>
<dbReference type="AlphaFoldDB" id="A0A368F6I9"/>
<dbReference type="EMBL" id="JOJR01006805">
    <property type="protein sequence ID" value="RCN26590.1"/>
    <property type="molecule type" value="Genomic_DNA"/>
</dbReference>
<dbReference type="STRING" id="29170.A0A368F6I9"/>
<dbReference type="OrthoDB" id="248320at2759"/>
<accession>A0A368F6I9</accession>
<reference evidence="1 2" key="1">
    <citation type="submission" date="2014-10" db="EMBL/GenBank/DDBJ databases">
        <title>Draft genome of the hookworm Ancylostoma caninum.</title>
        <authorList>
            <person name="Mitreva M."/>
        </authorList>
    </citation>
    <scope>NUCLEOTIDE SEQUENCE [LARGE SCALE GENOMIC DNA]</scope>
    <source>
        <strain evidence="1 2">Baltimore</strain>
    </source>
</reference>